<keyword evidence="3 6" id="KW-0430">Lectin</keyword>
<dbReference type="InterPro" id="IPR000772">
    <property type="entry name" value="Ricin_B_lectin"/>
</dbReference>
<dbReference type="InterPro" id="IPR027791">
    <property type="entry name" value="Galactosyl_T_C"/>
</dbReference>
<keyword evidence="5 6" id="KW-1015">Disulfide bond</keyword>
<dbReference type="Gene3D" id="3.90.550.10">
    <property type="entry name" value="Spore Coat Polysaccharide Biosynthesis Protein SpsA, Chain A"/>
    <property type="match status" value="2"/>
</dbReference>
<proteinExistence type="inferred from homology"/>
<comment type="subcellular location">
    <subcellularLocation>
        <location evidence="1 6">Golgi apparatus membrane</location>
        <topology evidence="1 6">Single-pass type II membrane protein</topology>
    </subcellularLocation>
</comment>
<accession>A0ABQ7R5I3</accession>
<reference evidence="8 9" key="1">
    <citation type="submission" date="2021-06" db="EMBL/GenBank/DDBJ databases">
        <title>A haploid diamondback moth (Plutella xylostella L.) genome assembly resolves 31 chromosomes and identifies a diamide resistance mutation.</title>
        <authorList>
            <person name="Ward C.M."/>
            <person name="Perry K.D."/>
            <person name="Baker G."/>
            <person name="Powis K."/>
            <person name="Heckel D.G."/>
            <person name="Baxter S.W."/>
        </authorList>
    </citation>
    <scope>NUCLEOTIDE SEQUENCE [LARGE SCALE GENOMIC DNA]</scope>
    <source>
        <strain evidence="8 9">LV</strain>
        <tissue evidence="8">Single pupa</tissue>
    </source>
</reference>
<comment type="similarity">
    <text evidence="6">Belongs to the glycosyltransferase 2 family. GalNAc-T subfamily.</text>
</comment>
<comment type="cofactor">
    <cofactor evidence="6">
        <name>Mn(2+)</name>
        <dbReference type="ChEBI" id="CHEBI:29035"/>
    </cofactor>
</comment>
<evidence type="ECO:0000259" key="7">
    <source>
        <dbReference type="SMART" id="SM00458"/>
    </source>
</evidence>
<feature type="domain" description="Ricin B lectin" evidence="7">
    <location>
        <begin position="462"/>
        <end position="590"/>
    </location>
</feature>
<dbReference type="Gene3D" id="2.80.10.50">
    <property type="match status" value="1"/>
</dbReference>
<comment type="pathway">
    <text evidence="6">Protein modification; protein glycosylation.</text>
</comment>
<dbReference type="EC" id="2.4.1.-" evidence="6"/>
<name>A0ABQ7R5I3_PLUXY</name>
<evidence type="ECO:0000256" key="4">
    <source>
        <dbReference type="ARBA" id="ARBA00023034"/>
    </source>
</evidence>
<evidence type="ECO:0000256" key="3">
    <source>
        <dbReference type="ARBA" id="ARBA00022734"/>
    </source>
</evidence>
<evidence type="ECO:0000313" key="9">
    <source>
        <dbReference type="Proteomes" id="UP000823941"/>
    </source>
</evidence>
<organism evidence="8 9">
    <name type="scientific">Plutella xylostella</name>
    <name type="common">Diamondback moth</name>
    <name type="synonym">Plutella maculipennis</name>
    <dbReference type="NCBI Taxonomy" id="51655"/>
    <lineage>
        <taxon>Eukaryota</taxon>
        <taxon>Metazoa</taxon>
        <taxon>Ecdysozoa</taxon>
        <taxon>Arthropoda</taxon>
        <taxon>Hexapoda</taxon>
        <taxon>Insecta</taxon>
        <taxon>Pterygota</taxon>
        <taxon>Neoptera</taxon>
        <taxon>Endopterygota</taxon>
        <taxon>Lepidoptera</taxon>
        <taxon>Glossata</taxon>
        <taxon>Ditrysia</taxon>
        <taxon>Yponomeutoidea</taxon>
        <taxon>Plutellidae</taxon>
        <taxon>Plutella</taxon>
    </lineage>
</organism>
<dbReference type="SUPFAM" id="SSF53448">
    <property type="entry name" value="Nucleotide-diphospho-sugar transferases"/>
    <property type="match status" value="1"/>
</dbReference>
<sequence>MRNLYKAQRAYLITSIKPTLTRRWKPLLVLALIATALAVHRLLDRHSHLDALEQQLLADESRVDHQLIGGLVRKRFTSSLMKRDVARSLIHQSEMSDVIPFNRTFTDVRHPACLPLRYDASLPSASVVVIFHNEQRSTLLRTVWNALGTCRRDQPWFGLVRPGSGELGYPGQDPSDPYLYVKEVLLVDDNSTLAELGAPLQRYVDTRLPRRVRLIRLPERMGLATARSVGAAQATGSVLVFLDAHCEGQRDWLRPLLQLVKDDRTAVAVPKIDTLDWDLNYSIGDGDQLGGFDFEGNFIWFLPVGNMRRENRDEMPKRTPVMAGGLFAMDRSYFFELGDYDDQFKGWGGENLEMSFRIWMCGGSIHMLPCSRVGHVYRSLRLEWRVPWLDQHLLNTARLAEVWMDHHREMFYLYHPEYRNNPIIGDISSRKRLRERLQCKSFQWYMDHVYEDQFMPMKDVIAWGRLRNNASGTCVEVSEFNARIPSTSLQACATPLRGLQAWSLTAAGTLRNERRCLTTVQEVSKTLLHIVKAVACSYEDEPDVNQFWRYERGRLIHEYLHMCLLAVQYEDHQLAVAPCDDAPDMSWSFDFTGNRTLENYDFFSGDLFETQDQLRSLQSIR</sequence>
<dbReference type="SMART" id="SM00458">
    <property type="entry name" value="RICIN"/>
    <property type="match status" value="1"/>
</dbReference>
<evidence type="ECO:0000256" key="1">
    <source>
        <dbReference type="ARBA" id="ARBA00004323"/>
    </source>
</evidence>
<dbReference type="PROSITE" id="PS50231">
    <property type="entry name" value="RICIN_B_LECTIN"/>
    <property type="match status" value="1"/>
</dbReference>
<keyword evidence="6" id="KW-0328">Glycosyltransferase</keyword>
<dbReference type="Pfam" id="PF00535">
    <property type="entry name" value="Glycos_transf_2"/>
    <property type="match status" value="1"/>
</dbReference>
<comment type="caution">
    <text evidence="8">The sequence shown here is derived from an EMBL/GenBank/DDBJ whole genome shotgun (WGS) entry which is preliminary data.</text>
</comment>
<dbReference type="SUPFAM" id="SSF50370">
    <property type="entry name" value="Ricin B-like lectins"/>
    <property type="match status" value="1"/>
</dbReference>
<dbReference type="PANTHER" id="PTHR11675">
    <property type="entry name" value="N-ACETYLGALACTOSAMINYLTRANSFERASE"/>
    <property type="match status" value="1"/>
</dbReference>
<dbReference type="Proteomes" id="UP000823941">
    <property type="component" value="Chromosome 2"/>
</dbReference>
<dbReference type="InterPro" id="IPR001173">
    <property type="entry name" value="Glyco_trans_2-like"/>
</dbReference>
<dbReference type="EMBL" id="JAHIBW010000002">
    <property type="protein sequence ID" value="KAG7312560.1"/>
    <property type="molecule type" value="Genomic_DNA"/>
</dbReference>
<keyword evidence="4 6" id="KW-0333">Golgi apparatus</keyword>
<protein>
    <recommendedName>
        <fullName evidence="6">Polypeptide N-acetylgalactosaminyltransferase</fullName>
        <ecNumber evidence="6">2.4.1.-</ecNumber>
    </recommendedName>
    <alternativeName>
        <fullName evidence="6">Protein-UDP acetylgalactosaminyltransferase</fullName>
    </alternativeName>
</protein>
<dbReference type="Pfam" id="PF02709">
    <property type="entry name" value="Glyco_transf_7C"/>
    <property type="match status" value="1"/>
</dbReference>
<dbReference type="InterPro" id="IPR035992">
    <property type="entry name" value="Ricin_B-like_lectins"/>
</dbReference>
<evidence type="ECO:0000256" key="6">
    <source>
        <dbReference type="RuleBase" id="RU361242"/>
    </source>
</evidence>
<evidence type="ECO:0000256" key="5">
    <source>
        <dbReference type="ARBA" id="ARBA00023157"/>
    </source>
</evidence>
<evidence type="ECO:0000256" key="2">
    <source>
        <dbReference type="ARBA" id="ARBA00022679"/>
    </source>
</evidence>
<keyword evidence="6" id="KW-0464">Manganese</keyword>
<gene>
    <name evidence="8" type="ORF">JYU34_000858</name>
</gene>
<evidence type="ECO:0000313" key="8">
    <source>
        <dbReference type="EMBL" id="KAG7312560.1"/>
    </source>
</evidence>
<dbReference type="Pfam" id="PF00652">
    <property type="entry name" value="Ricin_B_lectin"/>
    <property type="match status" value="1"/>
</dbReference>
<keyword evidence="2 6" id="KW-0808">Transferase</keyword>
<dbReference type="PANTHER" id="PTHR11675:SF43">
    <property type="entry name" value="POLYPEPTIDE N-ACETYLGALACTOSAMINYLTRANSFERASE 1"/>
    <property type="match status" value="1"/>
</dbReference>
<dbReference type="InterPro" id="IPR029044">
    <property type="entry name" value="Nucleotide-diphossugar_trans"/>
</dbReference>
<keyword evidence="9" id="KW-1185">Reference proteome</keyword>